<evidence type="ECO:0008006" key="5">
    <source>
        <dbReference type="Google" id="ProtNLM"/>
    </source>
</evidence>
<keyword evidence="2" id="KW-0812">Transmembrane</keyword>
<keyword evidence="4" id="KW-1185">Reference proteome</keyword>
<dbReference type="EMBL" id="JBBWWR010000002">
    <property type="protein sequence ID" value="KAK8970588.1"/>
    <property type="molecule type" value="Genomic_DNA"/>
</dbReference>
<dbReference type="PANTHER" id="PTHR35752">
    <property type="entry name" value="G-PROTEIN COUPLED RECEPTOR"/>
    <property type="match status" value="1"/>
</dbReference>
<dbReference type="PROSITE" id="PS00900">
    <property type="entry name" value="RNA_POL_PHAGE_1"/>
    <property type="match status" value="1"/>
</dbReference>
<sequence length="470" mass="51643">MSSYHISRETSYHLFPVTQDASASAYQIMSYLLLNHEMARVLPSPDSGVAEMFLGGGRLSTGSCYYLIGCALSALYLYSPFAVSVVVPYSNCYALDNSSHLVDFTDWTGHIFTHEGKDGDVVVRFCKDVEFRSQTGYIDFGRFGASNYFVAGSGSIDFVQGFYNGDLTNCEHTFDKLGRTAQVNIMCGNCLSGGCKGEFGCICSITYDASKCRVLVEIAIPCTKLGFRVFEGFTVGFHPRSWEVVYNGLTQIGFEKPHHEFSFGTDNSQVSLYLTAISSLAGLVKTPSYKFFSFLQVNPEEGLEITLSGSAASGMAPTTLSPSVLLVNWRCEKIHDRPYEIDISIPVKGYDPIEFTLTKFCGYKQGREVDSLRGWATFGIISCVLIVLLLASCCGGFIYKTRVEHQHGLDALPGMTILSVCLEAVSGPPRSYHLGDDGFDGNYVRQASWERASTSHQGTQRASERRSGQT</sequence>
<gene>
    <name evidence="3" type="ORF">KSP40_PGU004185</name>
</gene>
<organism evidence="3 4">
    <name type="scientific">Platanthera guangdongensis</name>
    <dbReference type="NCBI Taxonomy" id="2320717"/>
    <lineage>
        <taxon>Eukaryota</taxon>
        <taxon>Viridiplantae</taxon>
        <taxon>Streptophyta</taxon>
        <taxon>Embryophyta</taxon>
        <taxon>Tracheophyta</taxon>
        <taxon>Spermatophyta</taxon>
        <taxon>Magnoliopsida</taxon>
        <taxon>Liliopsida</taxon>
        <taxon>Asparagales</taxon>
        <taxon>Orchidaceae</taxon>
        <taxon>Orchidoideae</taxon>
        <taxon>Orchideae</taxon>
        <taxon>Orchidinae</taxon>
        <taxon>Platanthera</taxon>
    </lineage>
</organism>
<evidence type="ECO:0000313" key="4">
    <source>
        <dbReference type="Proteomes" id="UP001412067"/>
    </source>
</evidence>
<protein>
    <recommendedName>
        <fullName evidence="5">AT4G36440-like protein</fullName>
    </recommendedName>
</protein>
<keyword evidence="2" id="KW-0472">Membrane</keyword>
<reference evidence="3 4" key="1">
    <citation type="journal article" date="2022" name="Nat. Plants">
        <title>Genomes of leafy and leafless Platanthera orchids illuminate the evolution of mycoheterotrophy.</title>
        <authorList>
            <person name="Li M.H."/>
            <person name="Liu K.W."/>
            <person name="Li Z."/>
            <person name="Lu H.C."/>
            <person name="Ye Q.L."/>
            <person name="Zhang D."/>
            <person name="Wang J.Y."/>
            <person name="Li Y.F."/>
            <person name="Zhong Z.M."/>
            <person name="Liu X."/>
            <person name="Yu X."/>
            <person name="Liu D.K."/>
            <person name="Tu X.D."/>
            <person name="Liu B."/>
            <person name="Hao Y."/>
            <person name="Liao X.Y."/>
            <person name="Jiang Y.T."/>
            <person name="Sun W.H."/>
            <person name="Chen J."/>
            <person name="Chen Y.Q."/>
            <person name="Ai Y."/>
            <person name="Zhai J.W."/>
            <person name="Wu S.S."/>
            <person name="Zhou Z."/>
            <person name="Hsiao Y.Y."/>
            <person name="Wu W.L."/>
            <person name="Chen Y.Y."/>
            <person name="Lin Y.F."/>
            <person name="Hsu J.L."/>
            <person name="Li C.Y."/>
            <person name="Wang Z.W."/>
            <person name="Zhao X."/>
            <person name="Zhong W.Y."/>
            <person name="Ma X.K."/>
            <person name="Ma L."/>
            <person name="Huang J."/>
            <person name="Chen G.Z."/>
            <person name="Huang M.Z."/>
            <person name="Huang L."/>
            <person name="Peng D.H."/>
            <person name="Luo Y.B."/>
            <person name="Zou S.Q."/>
            <person name="Chen S.P."/>
            <person name="Lan S."/>
            <person name="Tsai W.C."/>
            <person name="Van de Peer Y."/>
            <person name="Liu Z.J."/>
        </authorList>
    </citation>
    <scope>NUCLEOTIDE SEQUENCE [LARGE SCALE GENOMIC DNA]</scope>
    <source>
        <strain evidence="3">Lor288</strain>
    </source>
</reference>
<feature type="region of interest" description="Disordered" evidence="1">
    <location>
        <begin position="450"/>
        <end position="470"/>
    </location>
</feature>
<evidence type="ECO:0000256" key="1">
    <source>
        <dbReference type="SAM" id="MobiDB-lite"/>
    </source>
</evidence>
<evidence type="ECO:0000256" key="2">
    <source>
        <dbReference type="SAM" id="Phobius"/>
    </source>
</evidence>
<feature type="transmembrane region" description="Helical" evidence="2">
    <location>
        <begin position="375"/>
        <end position="399"/>
    </location>
</feature>
<evidence type="ECO:0000313" key="3">
    <source>
        <dbReference type="EMBL" id="KAK8970588.1"/>
    </source>
</evidence>
<feature type="compositionally biased region" description="Polar residues" evidence="1">
    <location>
        <begin position="451"/>
        <end position="461"/>
    </location>
</feature>
<accession>A0ABR2N261</accession>
<name>A0ABR2N261_9ASPA</name>
<dbReference type="PANTHER" id="PTHR35752:SF1">
    <property type="entry name" value="G-PROTEIN COUPLED RECEPTOR"/>
    <property type="match status" value="1"/>
</dbReference>
<proteinExistence type="predicted"/>
<keyword evidence="2" id="KW-1133">Transmembrane helix</keyword>
<dbReference type="InterPro" id="IPR002092">
    <property type="entry name" value="DNA-dir_Rpol_phage-type"/>
</dbReference>
<dbReference type="Proteomes" id="UP001412067">
    <property type="component" value="Unassembled WGS sequence"/>
</dbReference>
<comment type="caution">
    <text evidence="3">The sequence shown here is derived from an EMBL/GenBank/DDBJ whole genome shotgun (WGS) entry which is preliminary data.</text>
</comment>